<dbReference type="EMBL" id="AYKW01000068">
    <property type="protein sequence ID" value="PIL23594.1"/>
    <property type="molecule type" value="Genomic_DNA"/>
</dbReference>
<keyword evidence="3" id="KW-1185">Reference proteome</keyword>
<keyword evidence="1" id="KW-0732">Signal</keyword>
<feature type="chain" id="PRO_5013970364" description="Transporter" evidence="1">
    <location>
        <begin position="24"/>
        <end position="163"/>
    </location>
</feature>
<sequence>MHLSPSFAAALVLVLTLGTVSLTTPVSAPSSDEAATVGADELAPYHMSHEEMMHWIANTDAKLTFIGEPINPLIPRSAQVTTVTYCNTRVLNVCGGSCTVYTGGTTCLNAPNTACLAATFDVAFCNGAQCTGTCSDLYNCSVRMSDGFCAAPTTVAIFVGGAQ</sequence>
<gene>
    <name evidence="2" type="ORF">GSI_14907</name>
</gene>
<evidence type="ECO:0000313" key="2">
    <source>
        <dbReference type="EMBL" id="PIL23594.1"/>
    </source>
</evidence>
<feature type="signal peptide" evidence="1">
    <location>
        <begin position="1"/>
        <end position="23"/>
    </location>
</feature>
<comment type="caution">
    <text evidence="2">The sequence shown here is derived from an EMBL/GenBank/DDBJ whole genome shotgun (WGS) entry which is preliminary data.</text>
</comment>
<evidence type="ECO:0000256" key="1">
    <source>
        <dbReference type="SAM" id="SignalP"/>
    </source>
</evidence>
<dbReference type="OrthoDB" id="2985022at2759"/>
<reference evidence="2 3" key="1">
    <citation type="journal article" date="2015" name="Sci. Rep.">
        <title>Chromosome-level genome map provides insights into diverse defense mechanisms in the medicinal fungus Ganoderma sinense.</title>
        <authorList>
            <person name="Zhu Y."/>
            <person name="Xu J."/>
            <person name="Sun C."/>
            <person name="Zhou S."/>
            <person name="Xu H."/>
            <person name="Nelson D.R."/>
            <person name="Qian J."/>
            <person name="Song J."/>
            <person name="Luo H."/>
            <person name="Xiang L."/>
            <person name="Li Y."/>
            <person name="Xu Z."/>
            <person name="Ji A."/>
            <person name="Wang L."/>
            <person name="Lu S."/>
            <person name="Hayward A."/>
            <person name="Sun W."/>
            <person name="Li X."/>
            <person name="Schwartz D.C."/>
            <person name="Wang Y."/>
            <person name="Chen S."/>
        </authorList>
    </citation>
    <scope>NUCLEOTIDE SEQUENCE [LARGE SCALE GENOMIC DNA]</scope>
    <source>
        <strain evidence="2 3">ZZ0214-1</strain>
    </source>
</reference>
<organism evidence="2 3">
    <name type="scientific">Ganoderma sinense ZZ0214-1</name>
    <dbReference type="NCBI Taxonomy" id="1077348"/>
    <lineage>
        <taxon>Eukaryota</taxon>
        <taxon>Fungi</taxon>
        <taxon>Dikarya</taxon>
        <taxon>Basidiomycota</taxon>
        <taxon>Agaricomycotina</taxon>
        <taxon>Agaricomycetes</taxon>
        <taxon>Polyporales</taxon>
        <taxon>Polyporaceae</taxon>
        <taxon>Ganoderma</taxon>
    </lineage>
</organism>
<proteinExistence type="predicted"/>
<evidence type="ECO:0000313" key="3">
    <source>
        <dbReference type="Proteomes" id="UP000230002"/>
    </source>
</evidence>
<dbReference type="AlphaFoldDB" id="A0A2G8RQ03"/>
<accession>A0A2G8RQ03</accession>
<name>A0A2G8RQ03_9APHY</name>
<protein>
    <recommendedName>
        <fullName evidence="4">Transporter</fullName>
    </recommendedName>
</protein>
<dbReference type="Proteomes" id="UP000230002">
    <property type="component" value="Unassembled WGS sequence"/>
</dbReference>
<evidence type="ECO:0008006" key="4">
    <source>
        <dbReference type="Google" id="ProtNLM"/>
    </source>
</evidence>